<dbReference type="InterPro" id="IPR011050">
    <property type="entry name" value="Pectin_lyase_fold/virulence"/>
</dbReference>
<accession>X1NMT4</accession>
<dbReference type="AlphaFoldDB" id="X1NMT4"/>
<comment type="caution">
    <text evidence="2">The sequence shown here is derived from an EMBL/GenBank/DDBJ whole genome shotgun (WGS) entry which is preliminary data.</text>
</comment>
<feature type="domain" description="Right handed beta helix" evidence="1">
    <location>
        <begin position="93"/>
        <end position="242"/>
    </location>
</feature>
<dbReference type="PANTHER" id="PTHR11319">
    <property type="entry name" value="G PROTEIN-COUPLED RECEPTOR-RELATED"/>
    <property type="match status" value="1"/>
</dbReference>
<protein>
    <recommendedName>
        <fullName evidence="1">Right handed beta helix domain-containing protein</fullName>
    </recommendedName>
</protein>
<feature type="non-terminal residue" evidence="2">
    <location>
        <position position="265"/>
    </location>
</feature>
<dbReference type="EMBL" id="BARV01025561">
    <property type="protein sequence ID" value="GAI45342.1"/>
    <property type="molecule type" value="Genomic_DNA"/>
</dbReference>
<dbReference type="InterPro" id="IPR039448">
    <property type="entry name" value="Beta_helix"/>
</dbReference>
<evidence type="ECO:0000313" key="2">
    <source>
        <dbReference type="EMBL" id="GAI45342.1"/>
    </source>
</evidence>
<evidence type="ECO:0000259" key="1">
    <source>
        <dbReference type="Pfam" id="PF13229"/>
    </source>
</evidence>
<organism evidence="2">
    <name type="scientific">marine sediment metagenome</name>
    <dbReference type="NCBI Taxonomy" id="412755"/>
    <lineage>
        <taxon>unclassified sequences</taxon>
        <taxon>metagenomes</taxon>
        <taxon>ecological metagenomes</taxon>
    </lineage>
</organism>
<gene>
    <name evidence="2" type="ORF">S06H3_41472</name>
</gene>
<name>X1NMT4_9ZZZZ</name>
<dbReference type="PANTHER" id="PTHR11319:SF35">
    <property type="entry name" value="OUTER MEMBRANE PROTEIN PMPC-RELATED"/>
    <property type="match status" value="1"/>
</dbReference>
<proteinExistence type="predicted"/>
<dbReference type="Pfam" id="PF13229">
    <property type="entry name" value="Beta_helix"/>
    <property type="match status" value="1"/>
</dbReference>
<dbReference type="SUPFAM" id="SSF51126">
    <property type="entry name" value="Pectin lyase-like"/>
    <property type="match status" value="1"/>
</dbReference>
<feature type="non-terminal residue" evidence="2">
    <location>
        <position position="1"/>
    </location>
</feature>
<sequence>LGIDIETILLRNDAGEYGGAIYLNDSNDFSVVDCNIAYNSALHGGGVYCIDSTATAIIGSTIQYNVAAADADDPATTGQGGGIYGFSAPLLIRDCVLAYNVANTSGGGVYLSGVSAYDQNPALLGPQIINCLITNNLAGRDGGGVSANWYVDLIVGNCTFVGNAAAGSFGEIDRTGFGGGFHCSYESDCLVADSIFWNNYAVKGDAIAVATGFEFDPRPSSLTVSYSDIKTGSPAVWIDDGCVLNWGAGNIDDDPLFATGPLEGR</sequence>
<reference evidence="2" key="1">
    <citation type="journal article" date="2014" name="Front. Microbiol.">
        <title>High frequency of phylogenetically diverse reductive dehalogenase-homologous genes in deep subseafloor sedimentary metagenomes.</title>
        <authorList>
            <person name="Kawai M."/>
            <person name="Futagami T."/>
            <person name="Toyoda A."/>
            <person name="Takaki Y."/>
            <person name="Nishi S."/>
            <person name="Hori S."/>
            <person name="Arai W."/>
            <person name="Tsubouchi T."/>
            <person name="Morono Y."/>
            <person name="Uchiyama I."/>
            <person name="Ito T."/>
            <person name="Fujiyama A."/>
            <person name="Inagaki F."/>
            <person name="Takami H."/>
        </authorList>
    </citation>
    <scope>NUCLEOTIDE SEQUENCE</scope>
    <source>
        <strain evidence="2">Expedition CK06-06</strain>
    </source>
</reference>